<dbReference type="Pfam" id="PF10145">
    <property type="entry name" value="PhageMin_Tail"/>
    <property type="match status" value="1"/>
</dbReference>
<proteinExistence type="predicted"/>
<feature type="transmembrane region" description="Helical" evidence="2">
    <location>
        <begin position="450"/>
        <end position="475"/>
    </location>
</feature>
<feature type="transmembrane region" description="Helical" evidence="2">
    <location>
        <begin position="421"/>
        <end position="444"/>
    </location>
</feature>
<dbReference type="PANTHER" id="PTHR37813">
    <property type="entry name" value="FELS-2 PROPHAGE PROTEIN"/>
    <property type="match status" value="1"/>
</dbReference>
<evidence type="ECO:0000256" key="2">
    <source>
        <dbReference type="SAM" id="Phobius"/>
    </source>
</evidence>
<keyword evidence="2" id="KW-1133">Transmembrane helix</keyword>
<comment type="caution">
    <text evidence="4">The sequence shown here is derived from an EMBL/GenBank/DDBJ whole genome shotgun (WGS) entry which is preliminary data.</text>
</comment>
<protein>
    <recommendedName>
        <fullName evidence="3">Phage tail tape measure protein domain-containing protein</fullName>
    </recommendedName>
</protein>
<dbReference type="PATRIC" id="fig|56193.3.peg.863"/>
<keyword evidence="1" id="KW-1188">Viral release from host cell</keyword>
<evidence type="ECO:0000256" key="1">
    <source>
        <dbReference type="ARBA" id="ARBA00022612"/>
    </source>
</evidence>
<dbReference type="AlphaFoldDB" id="A0A0M3AUJ3"/>
<gene>
    <name evidence="4" type="ORF">YP76_04210</name>
</gene>
<name>A0A0M3AUJ3_9SPHN</name>
<evidence type="ECO:0000259" key="3">
    <source>
        <dbReference type="Pfam" id="PF10145"/>
    </source>
</evidence>
<dbReference type="PANTHER" id="PTHR37813:SF1">
    <property type="entry name" value="FELS-2 PROPHAGE PROTEIN"/>
    <property type="match status" value="1"/>
</dbReference>
<dbReference type="Proteomes" id="UP000033874">
    <property type="component" value="Unassembled WGS sequence"/>
</dbReference>
<accession>A0A0M3AUJ3</accession>
<feature type="domain" description="Phage tail tape measure protein" evidence="3">
    <location>
        <begin position="101"/>
        <end position="301"/>
    </location>
</feature>
<keyword evidence="2" id="KW-0472">Membrane</keyword>
<dbReference type="RefSeq" id="WP_046762302.1">
    <property type="nucleotide sequence ID" value="NZ_LBIC01000001.1"/>
</dbReference>
<keyword evidence="5" id="KW-1185">Reference proteome</keyword>
<evidence type="ECO:0000313" key="5">
    <source>
        <dbReference type="Proteomes" id="UP000033874"/>
    </source>
</evidence>
<dbReference type="EMBL" id="LBIC01000001">
    <property type="protein sequence ID" value="KKW93867.1"/>
    <property type="molecule type" value="Genomic_DNA"/>
</dbReference>
<organism evidence="4 5">
    <name type="scientific">Sphingobium chungbukense</name>
    <dbReference type="NCBI Taxonomy" id="56193"/>
    <lineage>
        <taxon>Bacteria</taxon>
        <taxon>Pseudomonadati</taxon>
        <taxon>Pseudomonadota</taxon>
        <taxon>Alphaproteobacteria</taxon>
        <taxon>Sphingomonadales</taxon>
        <taxon>Sphingomonadaceae</taxon>
        <taxon>Sphingobium</taxon>
    </lineage>
</organism>
<evidence type="ECO:0000313" key="4">
    <source>
        <dbReference type="EMBL" id="KKW93867.1"/>
    </source>
</evidence>
<keyword evidence="2" id="KW-0812">Transmembrane</keyword>
<dbReference type="NCBIfam" id="TIGR01760">
    <property type="entry name" value="tape_meas_TP901"/>
    <property type="match status" value="1"/>
</dbReference>
<reference evidence="4 5" key="1">
    <citation type="submission" date="2015-04" db="EMBL/GenBank/DDBJ databases">
        <title>Genome sequence of aromatic hydrocarbons-degrading Sphingobium chungbukense DJ77.</title>
        <authorList>
            <person name="Kim Y.-C."/>
            <person name="Chae J.-C."/>
        </authorList>
    </citation>
    <scope>NUCLEOTIDE SEQUENCE [LARGE SCALE GENOMIC DNA]</scope>
    <source>
        <strain evidence="4 5">DJ77</strain>
    </source>
</reference>
<dbReference type="InterPro" id="IPR010090">
    <property type="entry name" value="Phage_tape_meas"/>
</dbReference>
<feature type="transmembrane region" description="Helical" evidence="2">
    <location>
        <begin position="393"/>
        <end position="414"/>
    </location>
</feature>
<dbReference type="STRING" id="56193.YP76_04210"/>
<sequence length="825" mass="85097">MAKGQGQGVVLGYLRYVLGFDSLAFQEGLGEADKRLKAAQKSIQKTADGFTSIGKSLTTYVTLPVAGAAAAILKMGGDFESSMNKVAISTNGTAAELKAMNDLALKLGKDTVFGATDAADAMDELAKNGLSAKQILEGAATAAVNLASAAGSELTPASKAISDVMAQFKIGAKDLPMAVNQITGAVNQSKLDFVDFSQGIAQAGGVAGSVGVSFQDFNAVLAGTSSLFASGSDAGTSFKTFLLALPGNSKPAIEAIKQYGLQFYDAQGNLRSMADIAEQLRTKLGGLNDQAKTDVLKTIFGTDAMRTAIGLMDQGAKGIDTIKAKIAETDAAAQSAKRLQGFNGQMEQLKGAVETLAITIAQSGILEFVTQMVTSLGNFVDGLAETNPELLKWGTIIGGLAAVLGPVIIGIGAVVSAFGTLLPIIGPVAAAIGTVVSVITAGIIPALGGLIVALSPVLIPLAAVAAAVGAVYLAWKNWDLIGPILAKLYNGVKSWIVDKLGRVWDWLQGKIKAVGQWFFELYDAVVGHSYIPDMVDEIGQNMARLDKLMVDPAQKTTQKAGDAFRAMAQRVGGIIDELFPKTAQLRDEMAKLIALQNDKTLSPSVRQAALDAQINRVLNAQDAAKEETSPALGNITAVPGALDDAWATVSETAKRAADSLQVSTAATGQAFVDMANKSLNALSNLANAIKGGGVLDILSAAFNAFGAIAGTGLLGSKMKTGFSNFTPISGFRAKGGPVSAGKSYVVGERGPELFTASRSGYVHANGSEPGRSGNKLYFDLSGAVMTQDLLAQMNAIGTVAMVQGGNMGSSGAQIALARKQSRTIP</sequence>